<keyword evidence="3" id="KW-1185">Reference proteome</keyword>
<reference evidence="2 3" key="2">
    <citation type="journal article" date="2021" name="Curr. Genet.">
        <title>Genetic response to nitrogen starvation in the aggressive Eucalyptus foliar pathogen Teratosphaeria destructans.</title>
        <authorList>
            <person name="Havenga M."/>
            <person name="Wingfield B.D."/>
            <person name="Wingfield M.J."/>
            <person name="Dreyer L.L."/>
            <person name="Roets F."/>
            <person name="Aylward J."/>
        </authorList>
    </citation>
    <scope>NUCLEOTIDE SEQUENCE [LARGE SCALE GENOMIC DNA]</scope>
    <source>
        <strain evidence="2">CMW44962</strain>
    </source>
</reference>
<dbReference type="AlphaFoldDB" id="A0A9W7SVL2"/>
<keyword evidence="1" id="KW-0732">Signal</keyword>
<comment type="caution">
    <text evidence="2">The sequence shown here is derived from an EMBL/GenBank/DDBJ whole genome shotgun (WGS) entry which is preliminary data.</text>
</comment>
<evidence type="ECO:0000313" key="2">
    <source>
        <dbReference type="EMBL" id="KAH9831898.1"/>
    </source>
</evidence>
<evidence type="ECO:0000256" key="1">
    <source>
        <dbReference type="SAM" id="SignalP"/>
    </source>
</evidence>
<dbReference type="EMBL" id="RIBY02001158">
    <property type="protein sequence ID" value="KAH9831898.1"/>
    <property type="molecule type" value="Genomic_DNA"/>
</dbReference>
<reference evidence="2 3" key="1">
    <citation type="journal article" date="2018" name="IMA Fungus">
        <title>IMA Genome-F 10: Nine draft genome sequences of Claviceps purpurea s.lat., including C. arundinis, C. humidiphila, and C. cf. spartinae, pseudomolecules for the pitch canker pathogen Fusarium circinatum, draft genome of Davidsoniella eucalypti, Grosmannia galeiformis, Quambalaria eucalypti, and Teratosphaeria destructans.</title>
        <authorList>
            <person name="Wingfield B.D."/>
            <person name="Liu M."/>
            <person name="Nguyen H.D."/>
            <person name="Lane F.A."/>
            <person name="Morgan S.W."/>
            <person name="De Vos L."/>
            <person name="Wilken P.M."/>
            <person name="Duong T.A."/>
            <person name="Aylward J."/>
            <person name="Coetzee M.P."/>
            <person name="Dadej K."/>
            <person name="De Beer Z.W."/>
            <person name="Findlay W."/>
            <person name="Havenga M."/>
            <person name="Kolarik M."/>
            <person name="Menzies J.G."/>
            <person name="Naidoo K."/>
            <person name="Pochopski O."/>
            <person name="Shoukouhi P."/>
            <person name="Santana Q.C."/>
            <person name="Seifert K.A."/>
            <person name="Soal N."/>
            <person name="Steenkamp E.T."/>
            <person name="Tatham C.T."/>
            <person name="van der Nest M.A."/>
            <person name="Wingfield M.J."/>
        </authorList>
    </citation>
    <scope>NUCLEOTIDE SEQUENCE [LARGE SCALE GENOMIC DNA]</scope>
    <source>
        <strain evidence="2">CMW44962</strain>
    </source>
</reference>
<accession>A0A9W7SVL2</accession>
<evidence type="ECO:0000313" key="3">
    <source>
        <dbReference type="Proteomes" id="UP001138500"/>
    </source>
</evidence>
<dbReference type="Proteomes" id="UP001138500">
    <property type="component" value="Unassembled WGS sequence"/>
</dbReference>
<gene>
    <name evidence="2" type="ORF">Tdes44962_MAKER08877</name>
</gene>
<protein>
    <submittedName>
        <fullName evidence="2">Uncharacterized protein</fullName>
    </submittedName>
</protein>
<proteinExistence type="predicted"/>
<feature type="signal peptide" evidence="1">
    <location>
        <begin position="1"/>
        <end position="20"/>
    </location>
</feature>
<sequence>MPSTVDVTLIAIALPRLTTAIAATEKVSGMETMLNNGKAIGAPSNQTVSTTLLGTDADAV</sequence>
<feature type="chain" id="PRO_5040848323" evidence="1">
    <location>
        <begin position="21"/>
        <end position="60"/>
    </location>
</feature>
<name>A0A9W7SVL2_9PEZI</name>
<organism evidence="2 3">
    <name type="scientific">Teratosphaeria destructans</name>
    <dbReference type="NCBI Taxonomy" id="418781"/>
    <lineage>
        <taxon>Eukaryota</taxon>
        <taxon>Fungi</taxon>
        <taxon>Dikarya</taxon>
        <taxon>Ascomycota</taxon>
        <taxon>Pezizomycotina</taxon>
        <taxon>Dothideomycetes</taxon>
        <taxon>Dothideomycetidae</taxon>
        <taxon>Mycosphaerellales</taxon>
        <taxon>Teratosphaeriaceae</taxon>
        <taxon>Teratosphaeria</taxon>
    </lineage>
</organism>